<feature type="compositionally biased region" description="Acidic residues" evidence="1">
    <location>
        <begin position="529"/>
        <end position="543"/>
    </location>
</feature>
<evidence type="ECO:0000313" key="4">
    <source>
        <dbReference type="Proteomes" id="UP000092993"/>
    </source>
</evidence>
<evidence type="ECO:0000259" key="2">
    <source>
        <dbReference type="Pfam" id="PF17667"/>
    </source>
</evidence>
<dbReference type="SUPFAM" id="SSF56112">
    <property type="entry name" value="Protein kinase-like (PK-like)"/>
    <property type="match status" value="1"/>
</dbReference>
<name>A0A1C7MAJ9_GRIFR</name>
<dbReference type="EMBL" id="LUGG01000006">
    <property type="protein sequence ID" value="OBZ73898.1"/>
    <property type="molecule type" value="Genomic_DNA"/>
</dbReference>
<feature type="compositionally biased region" description="Polar residues" evidence="1">
    <location>
        <begin position="501"/>
        <end position="518"/>
    </location>
</feature>
<feature type="region of interest" description="Disordered" evidence="1">
    <location>
        <begin position="572"/>
        <end position="592"/>
    </location>
</feature>
<feature type="region of interest" description="Disordered" evidence="1">
    <location>
        <begin position="496"/>
        <end position="553"/>
    </location>
</feature>
<dbReference type="Gene3D" id="1.10.510.10">
    <property type="entry name" value="Transferase(Phosphotransferase) domain 1"/>
    <property type="match status" value="1"/>
</dbReference>
<dbReference type="InterPro" id="IPR011009">
    <property type="entry name" value="Kinase-like_dom_sf"/>
</dbReference>
<dbReference type="PANTHER" id="PTHR38248:SF2">
    <property type="entry name" value="FUNK1 11"/>
    <property type="match status" value="1"/>
</dbReference>
<sequence>MDSSDEFDAEEPPARQIEEGSRVKTPGACLTTFRRGGPEIELYKIFCKAIEEGKICPGYKCIPCDTKYDMDDPGKNKLFRLMDEMAKKKLPEPFDYIREAFVSRSRGSGLDTSSQSKTKRRGRVTFWLGRPMVRSLIWSVAEHVVLLQSTSRRDIRAPEDQWRYVSDLPVEEQKMHEDTWKRRKMTMRWMAMRRMTMRRTNMWEATEDDNEIDEDVEERRTMTIHCVLASSIWRATFLTLKQVTETRSVWKTMPERLRKGSSSMDSSGDKRHPPSTLAHYRLVEMEVGKPLSEFETSLELVKLVSDCLIAHEDAVTRARVLHRDISSGNMLMYPFKVTSNEGVPEYLWTGLLNDWELSKPIAMPGTTDSPRRDGRTGTWQFMSSAILDDKSRRPMIEDELESFFYVLLYYAVRYLKHNSKDVASFMLAFFDSYSFTNGEYGCGFAKRAAIRLGELSWSDNREIVFAGEGSHRHPLNDLISTMLPWFRGRYQMMKHEKQLREQPTSGTDAQTKGQSQAKANKYAAHVMDEDTDDEDDDDSTEDEDKTKFVKAASNLSGHRAMRLLLRKAVRTANWPSDDKLGDQLPQEYTSKR</sequence>
<dbReference type="PANTHER" id="PTHR38248">
    <property type="entry name" value="FUNK1 6"/>
    <property type="match status" value="1"/>
</dbReference>
<gene>
    <name evidence="3" type="ORF">A0H81_06301</name>
</gene>
<organism evidence="3 4">
    <name type="scientific">Grifola frondosa</name>
    <name type="common">Maitake</name>
    <name type="synonym">Polyporus frondosus</name>
    <dbReference type="NCBI Taxonomy" id="5627"/>
    <lineage>
        <taxon>Eukaryota</taxon>
        <taxon>Fungi</taxon>
        <taxon>Dikarya</taxon>
        <taxon>Basidiomycota</taxon>
        <taxon>Agaricomycotina</taxon>
        <taxon>Agaricomycetes</taxon>
        <taxon>Polyporales</taxon>
        <taxon>Grifolaceae</taxon>
        <taxon>Grifola</taxon>
    </lineage>
</organism>
<proteinExistence type="predicted"/>
<feature type="region of interest" description="Disordered" evidence="1">
    <location>
        <begin position="1"/>
        <end position="23"/>
    </location>
</feature>
<dbReference type="Proteomes" id="UP000092993">
    <property type="component" value="Unassembled WGS sequence"/>
</dbReference>
<keyword evidence="4" id="KW-1185">Reference proteome</keyword>
<evidence type="ECO:0000256" key="1">
    <source>
        <dbReference type="SAM" id="MobiDB-lite"/>
    </source>
</evidence>
<dbReference type="Pfam" id="PF17667">
    <property type="entry name" value="Pkinase_fungal"/>
    <property type="match status" value="1"/>
</dbReference>
<reference evidence="3 4" key="1">
    <citation type="submission" date="2016-03" db="EMBL/GenBank/DDBJ databases">
        <title>Whole genome sequencing of Grifola frondosa 9006-11.</title>
        <authorList>
            <person name="Min B."/>
            <person name="Park H."/>
            <person name="Kim J.-G."/>
            <person name="Cho H."/>
            <person name="Oh Y.-L."/>
            <person name="Kong W.-S."/>
            <person name="Choi I.-G."/>
        </authorList>
    </citation>
    <scope>NUCLEOTIDE SEQUENCE [LARGE SCALE GENOMIC DNA]</scope>
    <source>
        <strain evidence="3 4">9006-11</strain>
    </source>
</reference>
<comment type="caution">
    <text evidence="3">The sequence shown here is derived from an EMBL/GenBank/DDBJ whole genome shotgun (WGS) entry which is preliminary data.</text>
</comment>
<accession>A0A1C7MAJ9</accession>
<dbReference type="AlphaFoldDB" id="A0A1C7MAJ9"/>
<feature type="domain" description="Fungal-type protein kinase" evidence="2">
    <location>
        <begin position="164"/>
        <end position="409"/>
    </location>
</feature>
<protein>
    <recommendedName>
        <fullName evidence="2">Fungal-type protein kinase domain-containing protein</fullName>
    </recommendedName>
</protein>
<feature type="compositionally biased region" description="Basic and acidic residues" evidence="1">
    <location>
        <begin position="12"/>
        <end position="22"/>
    </location>
</feature>
<evidence type="ECO:0000313" key="3">
    <source>
        <dbReference type="EMBL" id="OBZ73898.1"/>
    </source>
</evidence>
<dbReference type="InterPro" id="IPR040976">
    <property type="entry name" value="Pkinase_fungal"/>
</dbReference>
<feature type="region of interest" description="Disordered" evidence="1">
    <location>
        <begin position="256"/>
        <end position="275"/>
    </location>
</feature>
<dbReference type="OrthoDB" id="2757790at2759"/>
<feature type="compositionally biased region" description="Acidic residues" evidence="1">
    <location>
        <begin position="1"/>
        <end position="11"/>
    </location>
</feature>